<dbReference type="SUPFAM" id="SSF52540">
    <property type="entry name" value="P-loop containing nucleoside triphosphate hydrolases"/>
    <property type="match status" value="1"/>
</dbReference>
<dbReference type="Pfam" id="PF14629">
    <property type="entry name" value="ORC4_C"/>
    <property type="match status" value="1"/>
</dbReference>
<dbReference type="PIRSF" id="PIRSF007858">
    <property type="entry name" value="ORC4"/>
    <property type="match status" value="1"/>
</dbReference>
<evidence type="ECO:0000256" key="5">
    <source>
        <dbReference type="ARBA" id="ARBA00023242"/>
    </source>
</evidence>
<dbReference type="EMBL" id="KN042430">
    <property type="protein sequence ID" value="KFH62916.1"/>
    <property type="molecule type" value="Genomic_DNA"/>
</dbReference>
<evidence type="ECO:0000256" key="3">
    <source>
        <dbReference type="ARBA" id="ARBA00022705"/>
    </source>
</evidence>
<dbReference type="InterPro" id="IPR016527">
    <property type="entry name" value="ORC4"/>
</dbReference>
<dbReference type="InterPro" id="IPR032705">
    <property type="entry name" value="ORC4_C"/>
</dbReference>
<evidence type="ECO:0000256" key="6">
    <source>
        <dbReference type="PIRNR" id="PIRNR007858"/>
    </source>
</evidence>
<evidence type="ECO:0000313" key="9">
    <source>
        <dbReference type="EMBL" id="KFH62916.1"/>
    </source>
</evidence>
<name>A0A086TLT9_9FUNG</name>
<dbReference type="InterPro" id="IPR041664">
    <property type="entry name" value="AAA_16"/>
</dbReference>
<keyword evidence="3 6" id="KW-0235">DNA replication</keyword>
<dbReference type="GO" id="GO:0005664">
    <property type="term" value="C:nuclear origin of replication recognition complex"/>
    <property type="evidence" value="ECO:0007669"/>
    <property type="project" value="TreeGrafter"/>
</dbReference>
<evidence type="ECO:0000256" key="1">
    <source>
        <dbReference type="ARBA" id="ARBA00004123"/>
    </source>
</evidence>
<feature type="domain" description="Origin recognition complex subunit 4 C-terminal" evidence="8">
    <location>
        <begin position="231"/>
        <end position="446"/>
    </location>
</feature>
<protein>
    <recommendedName>
        <fullName evidence="6">Origin recognition complex subunit 4</fullName>
    </recommendedName>
</protein>
<dbReference type="Proteomes" id="UP000243308">
    <property type="component" value="Unassembled WGS sequence"/>
</dbReference>
<dbReference type="FunFam" id="3.40.50.300:FF:001499">
    <property type="entry name" value="Origin recognition complex subunit 4, putative"/>
    <property type="match status" value="1"/>
</dbReference>
<feature type="domain" description="Orc1-like AAA ATPase" evidence="7">
    <location>
        <begin position="27"/>
        <end position="193"/>
    </location>
</feature>
<dbReference type="Pfam" id="PF13191">
    <property type="entry name" value="AAA_16"/>
    <property type="match status" value="1"/>
</dbReference>
<dbReference type="AlphaFoldDB" id="A0A086TLT9"/>
<dbReference type="GO" id="GO:0003688">
    <property type="term" value="F:DNA replication origin binding"/>
    <property type="evidence" value="ECO:0007669"/>
    <property type="project" value="TreeGrafter"/>
</dbReference>
<evidence type="ECO:0000313" key="10">
    <source>
        <dbReference type="Proteomes" id="UP000243308"/>
    </source>
</evidence>
<comment type="similarity">
    <text evidence="2 6">Belongs to the ORC4 family.</text>
</comment>
<comment type="subcellular location">
    <subcellularLocation>
        <location evidence="1 6">Nucleus</location>
    </subcellularLocation>
</comment>
<evidence type="ECO:0000256" key="4">
    <source>
        <dbReference type="ARBA" id="ARBA00023125"/>
    </source>
</evidence>
<evidence type="ECO:0000259" key="8">
    <source>
        <dbReference type="Pfam" id="PF14629"/>
    </source>
</evidence>
<dbReference type="InterPro" id="IPR027417">
    <property type="entry name" value="P-loop_NTPase"/>
</dbReference>
<organism evidence="9 10">
    <name type="scientific">Podila verticillata NRRL 6337</name>
    <dbReference type="NCBI Taxonomy" id="1069443"/>
    <lineage>
        <taxon>Eukaryota</taxon>
        <taxon>Fungi</taxon>
        <taxon>Fungi incertae sedis</taxon>
        <taxon>Mucoromycota</taxon>
        <taxon>Mortierellomycotina</taxon>
        <taxon>Mortierellomycetes</taxon>
        <taxon>Mortierellales</taxon>
        <taxon>Mortierellaceae</taxon>
        <taxon>Podila</taxon>
    </lineage>
</organism>
<gene>
    <name evidence="9" type="ORF">MVEG_11440</name>
</gene>
<keyword evidence="10" id="KW-1185">Reference proteome</keyword>
<evidence type="ECO:0000256" key="2">
    <source>
        <dbReference type="ARBA" id="ARBA00005334"/>
    </source>
</evidence>
<keyword evidence="5 6" id="KW-0539">Nucleus</keyword>
<dbReference type="CDD" id="cd00009">
    <property type="entry name" value="AAA"/>
    <property type="match status" value="1"/>
</dbReference>
<dbReference type="PANTHER" id="PTHR12087">
    <property type="entry name" value="ORIGIN RECOGNITION COMPLEX SUBUNIT 4"/>
    <property type="match status" value="1"/>
</dbReference>
<sequence>MISADLVSLASKAILARLSERSLPVALVGLEEQYKKVLDLMRRTIEMGESNSCLLLGPRGTGKTMIVRQALLELEKQFQAPIINSGTETDTDGRKDFMVIHLNGMVQTDDRMALKEIMRQLSREGESEMGNTNTTFSDSLPSLLSFLKEGTRAQYPIIFILDEFDLFAQHTKQSLLYNLFDVAQSAEWPIAVIGLTCRLDALELLEKRVKSRFSHRHYYTYPPGTYHDYAEICQNALLLSSSDLEAEDVMAVDGMEEQKRTYVMEFNRRVKALFEDGGFSKVLQRIFDLMKDVRGFYRLCFGPVAELCQSNPYLQPSQFYESGLQQRVDNKTELLKGISLLELSLLIAIKHLVERETITFNFEMVYDEYKEFMDLAVVRGSSTHTLGGGSTEGVSLRLYKKAVALKAFEHLVEAELLRPTDAVGKGPKEYRMMRVMLDSSQISDVVLKHRDCPTVVARWASQR</sequence>
<dbReference type="GO" id="GO:0006270">
    <property type="term" value="P:DNA replication initiation"/>
    <property type="evidence" value="ECO:0007669"/>
    <property type="project" value="TreeGrafter"/>
</dbReference>
<keyword evidence="4 6" id="KW-0238">DNA-binding</keyword>
<comment type="function">
    <text evidence="6">Component of the origin recognition complex (ORC) that binds origins of replication.</text>
</comment>
<dbReference type="OrthoDB" id="343623at2759"/>
<dbReference type="PANTHER" id="PTHR12087:SF0">
    <property type="entry name" value="ORIGIN RECOGNITION COMPLEX SUBUNIT 4"/>
    <property type="match status" value="1"/>
</dbReference>
<accession>A0A086TLT9</accession>
<reference evidence="9 10" key="1">
    <citation type="submission" date="2011-02" db="EMBL/GenBank/DDBJ databases">
        <title>The Genome Sequence of Mortierella verticillata NRRL 6337.</title>
        <authorList>
            <consortium name="The Broad Institute Genome Sequencing Platform"/>
            <person name="Russ C."/>
            <person name="Cuomo C."/>
            <person name="Burger G."/>
            <person name="Gray M.W."/>
            <person name="Holland P.W.H."/>
            <person name="King N."/>
            <person name="Lang F.B.F."/>
            <person name="Roger A.J."/>
            <person name="Ruiz-Trillo I."/>
            <person name="Young S.K."/>
            <person name="Zeng Q."/>
            <person name="Gargeya S."/>
            <person name="Alvarado L."/>
            <person name="Berlin A."/>
            <person name="Chapman S.B."/>
            <person name="Chen Z."/>
            <person name="Freedman E."/>
            <person name="Gellesch M."/>
            <person name="Goldberg J."/>
            <person name="Griggs A."/>
            <person name="Gujja S."/>
            <person name="Heilman E."/>
            <person name="Heiman D."/>
            <person name="Howarth C."/>
            <person name="Mehta T."/>
            <person name="Neiman D."/>
            <person name="Pearson M."/>
            <person name="Roberts A."/>
            <person name="Saif S."/>
            <person name="Shea T."/>
            <person name="Shenoy N."/>
            <person name="Sisk P."/>
            <person name="Stolte C."/>
            <person name="Sykes S."/>
            <person name="White J."/>
            <person name="Yandava C."/>
            <person name="Haas B."/>
            <person name="Nusbaum C."/>
            <person name="Birren B."/>
        </authorList>
    </citation>
    <scope>NUCLEOTIDE SEQUENCE [LARGE SCALE GENOMIC DNA]</scope>
    <source>
        <strain evidence="9 10">NRRL 6337</strain>
    </source>
</reference>
<evidence type="ECO:0000259" key="7">
    <source>
        <dbReference type="Pfam" id="PF13191"/>
    </source>
</evidence>
<proteinExistence type="inferred from homology"/>
<dbReference type="Gene3D" id="3.40.50.300">
    <property type="entry name" value="P-loop containing nucleotide triphosphate hydrolases"/>
    <property type="match status" value="1"/>
</dbReference>